<dbReference type="NCBIfam" id="NF001541">
    <property type="entry name" value="PRK00369.1"/>
    <property type="match status" value="1"/>
</dbReference>
<proteinExistence type="predicted"/>
<dbReference type="SUPFAM" id="SSF51338">
    <property type="entry name" value="Composite domain of metallo-dependent hydrolases"/>
    <property type="match status" value="1"/>
</dbReference>
<evidence type="ECO:0000313" key="5">
    <source>
        <dbReference type="EMBL" id="ADI31355.1"/>
    </source>
</evidence>
<keyword evidence="2" id="KW-0479">Metal-binding</keyword>
<dbReference type="PROSITE" id="PS00483">
    <property type="entry name" value="DIHYDROOROTASE_2"/>
    <property type="match status" value="1"/>
</dbReference>
<dbReference type="SUPFAM" id="SSF51556">
    <property type="entry name" value="Metallo-dependent hydrolases"/>
    <property type="match status" value="1"/>
</dbReference>
<dbReference type="STRING" id="591019.Shell_0214"/>
<dbReference type="KEGG" id="shc:Shell_0214"/>
<dbReference type="RefSeq" id="WP_013142553.1">
    <property type="nucleotide sequence ID" value="NC_014205.1"/>
</dbReference>
<feature type="domain" description="Amidohydrolase-related" evidence="4">
    <location>
        <begin position="54"/>
        <end position="99"/>
    </location>
</feature>
<comment type="cofactor">
    <cofactor evidence="1">
        <name>Zn(2+)</name>
        <dbReference type="ChEBI" id="CHEBI:29105"/>
    </cofactor>
</comment>
<organism evidence="5 6">
    <name type="scientific">Staphylothermus hellenicus (strain DSM 12710 / JCM 10830 / BK20S6-10-b1 / P8)</name>
    <dbReference type="NCBI Taxonomy" id="591019"/>
    <lineage>
        <taxon>Archaea</taxon>
        <taxon>Thermoproteota</taxon>
        <taxon>Thermoprotei</taxon>
        <taxon>Desulfurococcales</taxon>
        <taxon>Desulfurococcaceae</taxon>
        <taxon>Staphylothermus</taxon>
    </lineage>
</organism>
<evidence type="ECO:0000256" key="2">
    <source>
        <dbReference type="ARBA" id="ARBA00022723"/>
    </source>
</evidence>
<evidence type="ECO:0000259" key="4">
    <source>
        <dbReference type="Pfam" id="PF01979"/>
    </source>
</evidence>
<dbReference type="Gene3D" id="3.20.20.140">
    <property type="entry name" value="Metal-dependent hydrolases"/>
    <property type="match status" value="1"/>
</dbReference>
<keyword evidence="3 5" id="KW-0378">Hydrolase</keyword>
<keyword evidence="6" id="KW-1185">Reference proteome</keyword>
<dbReference type="Proteomes" id="UP000002573">
    <property type="component" value="Chromosome"/>
</dbReference>
<dbReference type="HOGENOM" id="CLU_015572_1_1_2"/>
<evidence type="ECO:0000256" key="1">
    <source>
        <dbReference type="ARBA" id="ARBA00001947"/>
    </source>
</evidence>
<dbReference type="InterPro" id="IPR002195">
    <property type="entry name" value="Dihydroorotase_CS"/>
</dbReference>
<reference evidence="5 6" key="2">
    <citation type="journal article" date="2011" name="Stand. Genomic Sci.">
        <title>Complete genome sequence of Staphylothermus hellenicus P8.</title>
        <authorList>
            <person name="Anderson I."/>
            <person name="Wirth R."/>
            <person name="Lucas S."/>
            <person name="Copeland A."/>
            <person name="Lapidus A."/>
            <person name="Cheng J.F."/>
            <person name="Goodwin L."/>
            <person name="Pitluck S."/>
            <person name="Davenport K."/>
            <person name="Detter J.C."/>
            <person name="Han C."/>
            <person name="Tapia R."/>
            <person name="Land M."/>
            <person name="Hauser L."/>
            <person name="Pati A."/>
            <person name="Mikhailova N."/>
            <person name="Woyke T."/>
            <person name="Klenk H.P."/>
            <person name="Kyrpides N."/>
            <person name="Ivanova N."/>
        </authorList>
    </citation>
    <scope>NUCLEOTIDE SEQUENCE [LARGE SCALE GENOMIC DNA]</scope>
    <source>
        <strain evidence="6">DSM 12710 / JCM 10830 / BK20S6-10-b1 / P8</strain>
    </source>
</reference>
<dbReference type="AlphaFoldDB" id="D7DB08"/>
<dbReference type="PROSITE" id="PS00482">
    <property type="entry name" value="DIHYDROOROTASE_1"/>
    <property type="match status" value="1"/>
</dbReference>
<name>D7DB08_STAHD</name>
<dbReference type="eggNOG" id="arCOG00689">
    <property type="taxonomic scope" value="Archaea"/>
</dbReference>
<evidence type="ECO:0000313" key="6">
    <source>
        <dbReference type="Proteomes" id="UP000002573"/>
    </source>
</evidence>
<dbReference type="GO" id="GO:0004038">
    <property type="term" value="F:allantoinase activity"/>
    <property type="evidence" value="ECO:0007669"/>
    <property type="project" value="TreeGrafter"/>
</dbReference>
<dbReference type="Pfam" id="PF01979">
    <property type="entry name" value="Amidohydro_1"/>
    <property type="match status" value="1"/>
</dbReference>
<dbReference type="PANTHER" id="PTHR43668:SF2">
    <property type="entry name" value="ALLANTOINASE"/>
    <property type="match status" value="1"/>
</dbReference>
<dbReference type="InterPro" id="IPR032466">
    <property type="entry name" value="Metal_Hydrolase"/>
</dbReference>
<accession>D7DB08</accession>
<dbReference type="InterPro" id="IPR011059">
    <property type="entry name" value="Metal-dep_hydrolase_composite"/>
</dbReference>
<protein>
    <submittedName>
        <fullName evidence="5">Amidohydrolase</fullName>
    </submittedName>
</protein>
<dbReference type="InterPro" id="IPR006680">
    <property type="entry name" value="Amidohydro-rel"/>
</dbReference>
<dbReference type="GO" id="GO:0005737">
    <property type="term" value="C:cytoplasm"/>
    <property type="evidence" value="ECO:0007669"/>
    <property type="project" value="TreeGrafter"/>
</dbReference>
<dbReference type="Gene3D" id="2.30.40.10">
    <property type="entry name" value="Urease, subunit C, domain 1"/>
    <property type="match status" value="1"/>
</dbReference>
<dbReference type="GO" id="GO:0046872">
    <property type="term" value="F:metal ion binding"/>
    <property type="evidence" value="ECO:0007669"/>
    <property type="project" value="UniProtKB-KW"/>
</dbReference>
<dbReference type="EMBL" id="CP002051">
    <property type="protein sequence ID" value="ADI31355.1"/>
    <property type="molecule type" value="Genomic_DNA"/>
</dbReference>
<sequence>MIPQIVYRGLIYDLHGLRKATLVIENGFIKETLDPWENVSGEIVLDYRRDKNVIAFPGFIDIHVHLRDFKQSYKETIETGTKAALHGGITVVGEMPNTVPRINNLSTLEKRIKILENNSYTDYYVYIDVPENKLDVEQMIRNPIVMGIKLYPEKIGAPTLDYALEKLGKTNKILILHPEEQYMIDKYRTGLDEYYWFRDVRIETESIRHISILNSKFNVKTHITHITSYLSLLEAKRFGYTVDTCPHYLLLDYERFNAKNCYVKVLPPIRDHQNRALLYDLFVSGHIDVLASDHAPHGVMEKMCCPKTCPPGINGVEVLSVFAGDLVSKGIISLDQMYRLLSYNPSRILGLRKYGVLCRGCRGNLSITRFNCKTRIKPEYIVSKAKYSVYDSWEFHSCVEATIVGGELGFHRGKGFSRRLRGEAVGVVEGYSWI</sequence>
<gene>
    <name evidence="5" type="ordered locus">Shell_0214</name>
</gene>
<dbReference type="InterPro" id="IPR050138">
    <property type="entry name" value="DHOase/Allantoinase_Hydrolase"/>
</dbReference>
<reference evidence="6" key="1">
    <citation type="submission" date="2010-05" db="EMBL/GenBank/DDBJ databases">
        <title>Complete sequence of Staphylothermus hellenicus DSM 12710.</title>
        <authorList>
            <consortium name="US DOE Joint Genome Institute"/>
            <person name="Lucas S."/>
            <person name="Copeland A."/>
            <person name="Lapidus A."/>
            <person name="Cheng J.-F."/>
            <person name="Bruce D."/>
            <person name="Goodwin L."/>
            <person name="Pitluck S."/>
            <person name="Davenport K."/>
            <person name="Detter J.C."/>
            <person name="Han C."/>
            <person name="Tapia R."/>
            <person name="Larimer F."/>
            <person name="Land M."/>
            <person name="Hauser L."/>
            <person name="Kyrpides N."/>
            <person name="Mikhailova N."/>
            <person name="Anderson I.J."/>
            <person name="Woyke T."/>
        </authorList>
    </citation>
    <scope>NUCLEOTIDE SEQUENCE [LARGE SCALE GENOMIC DNA]</scope>
    <source>
        <strain evidence="6">DSM 12710 / JCM 10830 / BK20S6-10-b1 / P8</strain>
    </source>
</reference>
<dbReference type="PANTHER" id="PTHR43668">
    <property type="entry name" value="ALLANTOINASE"/>
    <property type="match status" value="1"/>
</dbReference>
<evidence type="ECO:0000256" key="3">
    <source>
        <dbReference type="ARBA" id="ARBA00022801"/>
    </source>
</evidence>
<dbReference type="GO" id="GO:0006145">
    <property type="term" value="P:purine nucleobase catabolic process"/>
    <property type="evidence" value="ECO:0007669"/>
    <property type="project" value="TreeGrafter"/>
</dbReference>
<dbReference type="GeneID" id="9233503"/>
<dbReference type="OrthoDB" id="8791at2157"/>